<proteinExistence type="predicted"/>
<evidence type="ECO:0000256" key="2">
    <source>
        <dbReference type="ARBA" id="ARBA00011262"/>
    </source>
</evidence>
<comment type="subcellular location">
    <subcellularLocation>
        <location evidence="1">Cell membrane</location>
        <topology evidence="1">Multi-pass membrane protein</topology>
    </subcellularLocation>
</comment>
<keyword evidence="5" id="KW-0997">Cell inner membrane</keyword>
<dbReference type="GO" id="GO:0022857">
    <property type="term" value="F:transmembrane transporter activity"/>
    <property type="evidence" value="ECO:0007669"/>
    <property type="project" value="InterPro"/>
</dbReference>
<evidence type="ECO:0000313" key="12">
    <source>
        <dbReference type="EMBL" id="ADY14036.1"/>
    </source>
</evidence>
<protein>
    <recommendedName>
        <fullName evidence="10">Autoinducer 2 import system permease protein LsrD</fullName>
    </recommendedName>
</protein>
<keyword evidence="3" id="KW-0813">Transport</keyword>
<dbReference type="AlphaFoldDB" id="F0RTG2"/>
<dbReference type="GO" id="GO:0005886">
    <property type="term" value="C:plasma membrane"/>
    <property type="evidence" value="ECO:0007669"/>
    <property type="project" value="UniProtKB-SubCell"/>
</dbReference>
<evidence type="ECO:0000256" key="11">
    <source>
        <dbReference type="SAM" id="Phobius"/>
    </source>
</evidence>
<dbReference type="HOGENOM" id="CLU_028880_2_2_12"/>
<dbReference type="OrthoDB" id="368246at2"/>
<dbReference type="PANTHER" id="PTHR32196:SF71">
    <property type="entry name" value="AUTOINDUCER 2 IMPORT SYSTEM PERMEASE PROTEIN LSRD"/>
    <property type="match status" value="1"/>
</dbReference>
<dbReference type="eggNOG" id="COG1172">
    <property type="taxonomic scope" value="Bacteria"/>
</dbReference>
<keyword evidence="6 11" id="KW-0812">Transmembrane</keyword>
<dbReference type="CDD" id="cd06579">
    <property type="entry name" value="TM_PBP1_transp_AraH_like"/>
    <property type="match status" value="1"/>
</dbReference>
<evidence type="ECO:0000256" key="8">
    <source>
        <dbReference type="ARBA" id="ARBA00023136"/>
    </source>
</evidence>
<feature type="transmembrane region" description="Helical" evidence="11">
    <location>
        <begin position="103"/>
        <end position="127"/>
    </location>
</feature>
<dbReference type="STRING" id="158189.SpiBuddy_2217"/>
<evidence type="ECO:0000256" key="1">
    <source>
        <dbReference type="ARBA" id="ARBA00004651"/>
    </source>
</evidence>
<keyword evidence="8 11" id="KW-0472">Membrane</keyword>
<evidence type="ECO:0000256" key="6">
    <source>
        <dbReference type="ARBA" id="ARBA00022692"/>
    </source>
</evidence>
<evidence type="ECO:0000256" key="3">
    <source>
        <dbReference type="ARBA" id="ARBA00022448"/>
    </source>
</evidence>
<keyword evidence="4" id="KW-1003">Cell membrane</keyword>
<organism evidence="12 13">
    <name type="scientific">Sphaerochaeta globosa (strain ATCC BAA-1886 / DSM 22777 / Buddy)</name>
    <name type="common">Spirochaeta sp. (strain Buddy)</name>
    <dbReference type="NCBI Taxonomy" id="158189"/>
    <lineage>
        <taxon>Bacteria</taxon>
        <taxon>Pseudomonadati</taxon>
        <taxon>Spirochaetota</taxon>
        <taxon>Spirochaetia</taxon>
        <taxon>Spirochaetales</taxon>
        <taxon>Sphaerochaetaceae</taxon>
        <taxon>Sphaerochaeta</taxon>
    </lineage>
</organism>
<evidence type="ECO:0000256" key="5">
    <source>
        <dbReference type="ARBA" id="ARBA00022519"/>
    </source>
</evidence>
<dbReference type="Pfam" id="PF02653">
    <property type="entry name" value="BPD_transp_2"/>
    <property type="match status" value="1"/>
</dbReference>
<sequence>MEMKKLLNDSKKLASQYTTWVTFVGLLLLLSVLTKGNALRWNSIRNLLIAESVRSFAALGVGMIIITKGIDLSIGYVVCLTASVAASFAQNPDYASAIYTGQSFPLIVPVVAAVAAGGLFGLFNGYLIAYGKLPPFIATLGSMSIAKGLQLIYTKAAVVGSLNQNFKNISQGSVGPVPNLILYVIIAAFIVWVVLKHTRQGTHFYAIGGNAQAARVSGINVERDLMMVYTYAGLLYGIAGTLLASRLGLANSLTANGMELDAIAAVTVGGVSQSGGVGSVSGMMIGVFTMGLINYGMSFLGVDSYYQQLVKGFIIIVAVYFDMKKYARRS</sequence>
<gene>
    <name evidence="12" type="ordered locus">SpiBuddy_2217</name>
</gene>
<keyword evidence="7 11" id="KW-1133">Transmembrane helix</keyword>
<dbReference type="PANTHER" id="PTHR32196">
    <property type="entry name" value="ABC TRANSPORTER PERMEASE PROTEIN YPHD-RELATED-RELATED"/>
    <property type="match status" value="1"/>
</dbReference>
<name>F0RTG2_SPHGB</name>
<comment type="subunit">
    <text evidence="2">The complex is composed of two ATP-binding proteins (LsrA), two transmembrane proteins (LsrC and LsrD) and a solute-binding protein (LsrB).</text>
</comment>
<comment type="function">
    <text evidence="9">Part of the ABC transporter complex LsrABCD involved in autoinducer 2 (AI-2) import. Probably responsible for the translocation of the substrate across the membrane.</text>
</comment>
<dbReference type="Proteomes" id="UP000008466">
    <property type="component" value="Chromosome"/>
</dbReference>
<reference evidence="13" key="1">
    <citation type="submission" date="2011-02" db="EMBL/GenBank/DDBJ databases">
        <title>Complete sequence of Spirochaeta sp. Buddy.</title>
        <authorList>
            <person name="Lucas S."/>
            <person name="Copeland A."/>
            <person name="Lapidus A."/>
            <person name="Cheng J.-F."/>
            <person name="Goodwin L."/>
            <person name="Pitluck S."/>
            <person name="Zeytun A."/>
            <person name="Detter J.C."/>
            <person name="Han C."/>
            <person name="Tapia R."/>
            <person name="Land M."/>
            <person name="Hauser L."/>
            <person name="Kyrpides N."/>
            <person name="Ivanova N."/>
            <person name="Mikhailova N."/>
            <person name="Pagani I."/>
            <person name="Ritalahti K.M."/>
            <person name="Loeffler F.E."/>
            <person name="Woyke T."/>
        </authorList>
    </citation>
    <scope>NUCLEOTIDE SEQUENCE [LARGE SCALE GENOMIC DNA]</scope>
    <source>
        <strain evidence="13">ATCC BAA-1886 / DSM 22777 / Buddy</strain>
    </source>
</reference>
<feature type="transmembrane region" description="Helical" evidence="11">
    <location>
        <begin position="305"/>
        <end position="323"/>
    </location>
</feature>
<dbReference type="RefSeq" id="WP_013607885.1">
    <property type="nucleotide sequence ID" value="NC_015152.1"/>
</dbReference>
<dbReference type="EMBL" id="CP002541">
    <property type="protein sequence ID" value="ADY14036.1"/>
    <property type="molecule type" value="Genomic_DNA"/>
</dbReference>
<dbReference type="KEGG" id="sbu:SpiBuddy_2217"/>
<feature type="transmembrane region" description="Helical" evidence="11">
    <location>
        <begin position="17"/>
        <end position="34"/>
    </location>
</feature>
<evidence type="ECO:0000256" key="10">
    <source>
        <dbReference type="ARBA" id="ARBA00039381"/>
    </source>
</evidence>
<accession>F0RTG2</accession>
<keyword evidence="13" id="KW-1185">Reference proteome</keyword>
<feature type="transmembrane region" description="Helical" evidence="11">
    <location>
        <begin position="262"/>
        <end position="293"/>
    </location>
</feature>
<feature type="transmembrane region" description="Helical" evidence="11">
    <location>
        <begin position="174"/>
        <end position="195"/>
    </location>
</feature>
<evidence type="ECO:0000313" key="13">
    <source>
        <dbReference type="Proteomes" id="UP000008466"/>
    </source>
</evidence>
<dbReference type="InterPro" id="IPR001851">
    <property type="entry name" value="ABC_transp_permease"/>
</dbReference>
<evidence type="ECO:0000256" key="7">
    <source>
        <dbReference type="ARBA" id="ARBA00022989"/>
    </source>
</evidence>
<evidence type="ECO:0000256" key="9">
    <source>
        <dbReference type="ARBA" id="ARBA00025439"/>
    </source>
</evidence>
<feature type="transmembrane region" description="Helical" evidence="11">
    <location>
        <begin position="228"/>
        <end position="250"/>
    </location>
</feature>
<evidence type="ECO:0000256" key="4">
    <source>
        <dbReference type="ARBA" id="ARBA00022475"/>
    </source>
</evidence>
<feature type="transmembrane region" description="Helical" evidence="11">
    <location>
        <begin position="46"/>
        <end position="66"/>
    </location>
</feature>